<gene>
    <name evidence="2" type="ORF">HPB51_011445</name>
</gene>
<organism evidence="2 3">
    <name type="scientific">Rhipicephalus microplus</name>
    <name type="common">Cattle tick</name>
    <name type="synonym">Boophilus microplus</name>
    <dbReference type="NCBI Taxonomy" id="6941"/>
    <lineage>
        <taxon>Eukaryota</taxon>
        <taxon>Metazoa</taxon>
        <taxon>Ecdysozoa</taxon>
        <taxon>Arthropoda</taxon>
        <taxon>Chelicerata</taxon>
        <taxon>Arachnida</taxon>
        <taxon>Acari</taxon>
        <taxon>Parasitiformes</taxon>
        <taxon>Ixodida</taxon>
        <taxon>Ixodoidea</taxon>
        <taxon>Ixodidae</taxon>
        <taxon>Rhipicephalinae</taxon>
        <taxon>Rhipicephalus</taxon>
        <taxon>Boophilus</taxon>
    </lineage>
</organism>
<accession>A0A9J6EG15</accession>
<proteinExistence type="predicted"/>
<comment type="caution">
    <text evidence="2">The sequence shown here is derived from an EMBL/GenBank/DDBJ whole genome shotgun (WGS) entry which is preliminary data.</text>
</comment>
<name>A0A9J6EG15_RHIMP</name>
<evidence type="ECO:0000313" key="2">
    <source>
        <dbReference type="EMBL" id="KAH8033377.1"/>
    </source>
</evidence>
<dbReference type="EMBL" id="JABSTU010000004">
    <property type="protein sequence ID" value="KAH8033377.1"/>
    <property type="molecule type" value="Genomic_DNA"/>
</dbReference>
<keyword evidence="3" id="KW-1185">Reference proteome</keyword>
<feature type="region of interest" description="Disordered" evidence="1">
    <location>
        <begin position="141"/>
        <end position="172"/>
    </location>
</feature>
<sequence length="172" mass="18200">MISDKLGRRAPTRKESSSLAVTAGPPGPLSPPDRVARVECRAVRIQASSLDLSTKKEGGYSSPQDGGVCRRVSTARCGSGEDMSTPEGPAPCIGGARVRRPHDVGPVAISIPVLLEACGRPGTACLAGHGRQIRRRLTRRTRRAEANKTARGKRAFALTDIGRGTPQQRVAK</sequence>
<protein>
    <submittedName>
        <fullName evidence="2">Uncharacterized protein</fullName>
    </submittedName>
</protein>
<feature type="region of interest" description="Disordered" evidence="1">
    <location>
        <begin position="1"/>
        <end position="35"/>
    </location>
</feature>
<reference evidence="2" key="1">
    <citation type="journal article" date="2020" name="Cell">
        <title>Large-Scale Comparative Analyses of Tick Genomes Elucidate Their Genetic Diversity and Vector Capacities.</title>
        <authorList>
            <consortium name="Tick Genome and Microbiome Consortium (TIGMIC)"/>
            <person name="Jia N."/>
            <person name="Wang J."/>
            <person name="Shi W."/>
            <person name="Du L."/>
            <person name="Sun Y."/>
            <person name="Zhan W."/>
            <person name="Jiang J.F."/>
            <person name="Wang Q."/>
            <person name="Zhang B."/>
            <person name="Ji P."/>
            <person name="Bell-Sakyi L."/>
            <person name="Cui X.M."/>
            <person name="Yuan T.T."/>
            <person name="Jiang B.G."/>
            <person name="Yang W.F."/>
            <person name="Lam T.T."/>
            <person name="Chang Q.C."/>
            <person name="Ding S.J."/>
            <person name="Wang X.J."/>
            <person name="Zhu J.G."/>
            <person name="Ruan X.D."/>
            <person name="Zhao L."/>
            <person name="Wei J.T."/>
            <person name="Ye R.Z."/>
            <person name="Que T.C."/>
            <person name="Du C.H."/>
            <person name="Zhou Y.H."/>
            <person name="Cheng J.X."/>
            <person name="Dai P.F."/>
            <person name="Guo W.B."/>
            <person name="Han X.H."/>
            <person name="Huang E.J."/>
            <person name="Li L.F."/>
            <person name="Wei W."/>
            <person name="Gao Y.C."/>
            <person name="Liu J.Z."/>
            <person name="Shao H.Z."/>
            <person name="Wang X."/>
            <person name="Wang C.C."/>
            <person name="Yang T.C."/>
            <person name="Huo Q.B."/>
            <person name="Li W."/>
            <person name="Chen H.Y."/>
            <person name="Chen S.E."/>
            <person name="Zhou L.G."/>
            <person name="Ni X.B."/>
            <person name="Tian J.H."/>
            <person name="Sheng Y."/>
            <person name="Liu T."/>
            <person name="Pan Y.S."/>
            <person name="Xia L.Y."/>
            <person name="Li J."/>
            <person name="Zhao F."/>
            <person name="Cao W.C."/>
        </authorList>
    </citation>
    <scope>NUCLEOTIDE SEQUENCE</scope>
    <source>
        <strain evidence="2">Rmic-2018</strain>
    </source>
</reference>
<reference evidence="2" key="2">
    <citation type="submission" date="2021-09" db="EMBL/GenBank/DDBJ databases">
        <authorList>
            <person name="Jia N."/>
            <person name="Wang J."/>
            <person name="Shi W."/>
            <person name="Du L."/>
            <person name="Sun Y."/>
            <person name="Zhan W."/>
            <person name="Jiang J."/>
            <person name="Wang Q."/>
            <person name="Zhang B."/>
            <person name="Ji P."/>
            <person name="Sakyi L.B."/>
            <person name="Cui X."/>
            <person name="Yuan T."/>
            <person name="Jiang B."/>
            <person name="Yang W."/>
            <person name="Lam T.T.-Y."/>
            <person name="Chang Q."/>
            <person name="Ding S."/>
            <person name="Wang X."/>
            <person name="Zhu J."/>
            <person name="Ruan X."/>
            <person name="Zhao L."/>
            <person name="Wei J."/>
            <person name="Que T."/>
            <person name="Du C."/>
            <person name="Cheng J."/>
            <person name="Dai P."/>
            <person name="Han X."/>
            <person name="Huang E."/>
            <person name="Gao Y."/>
            <person name="Liu J."/>
            <person name="Shao H."/>
            <person name="Ye R."/>
            <person name="Li L."/>
            <person name="Wei W."/>
            <person name="Wang X."/>
            <person name="Wang C."/>
            <person name="Huo Q."/>
            <person name="Li W."/>
            <person name="Guo W."/>
            <person name="Chen H."/>
            <person name="Chen S."/>
            <person name="Zhou L."/>
            <person name="Zhou L."/>
            <person name="Ni X."/>
            <person name="Tian J."/>
            <person name="Zhou Y."/>
            <person name="Sheng Y."/>
            <person name="Liu T."/>
            <person name="Pan Y."/>
            <person name="Xia L."/>
            <person name="Li J."/>
            <person name="Zhao F."/>
            <person name="Cao W."/>
        </authorList>
    </citation>
    <scope>NUCLEOTIDE SEQUENCE</scope>
    <source>
        <strain evidence="2">Rmic-2018</strain>
        <tissue evidence="2">Larvae</tissue>
    </source>
</reference>
<dbReference type="AlphaFoldDB" id="A0A9J6EG15"/>
<evidence type="ECO:0000256" key="1">
    <source>
        <dbReference type="SAM" id="MobiDB-lite"/>
    </source>
</evidence>
<evidence type="ECO:0000313" key="3">
    <source>
        <dbReference type="Proteomes" id="UP000821866"/>
    </source>
</evidence>
<dbReference type="Proteomes" id="UP000821866">
    <property type="component" value="Chromosome 2"/>
</dbReference>